<dbReference type="SUPFAM" id="SSF55961">
    <property type="entry name" value="Bet v1-like"/>
    <property type="match status" value="1"/>
</dbReference>
<dbReference type="RefSeq" id="WP_127737821.1">
    <property type="nucleotide sequence ID" value="NZ_CP196002.1"/>
</dbReference>
<comment type="caution">
    <text evidence="3">The sequence shown here is derived from an EMBL/GenBank/DDBJ whole genome shotgun (WGS) entry which is preliminary data.</text>
</comment>
<dbReference type="GeneID" id="87618446"/>
<reference evidence="3 4" key="1">
    <citation type="submission" date="2019-01" db="EMBL/GenBank/DDBJ databases">
        <title>Bacillus sp. M5HDSG1-1, whole genome shotgun sequence.</title>
        <authorList>
            <person name="Tuo L."/>
        </authorList>
    </citation>
    <scope>NUCLEOTIDE SEQUENCE [LARGE SCALE GENOMIC DNA]</scope>
    <source>
        <strain evidence="3 4">M5HDSG1-1</strain>
    </source>
</reference>
<evidence type="ECO:0000256" key="1">
    <source>
        <dbReference type="ARBA" id="ARBA00006817"/>
    </source>
</evidence>
<evidence type="ECO:0000259" key="2">
    <source>
        <dbReference type="Pfam" id="PF08327"/>
    </source>
</evidence>
<dbReference type="Pfam" id="PF08327">
    <property type="entry name" value="AHSA1"/>
    <property type="match status" value="1"/>
</dbReference>
<sequence length="144" mass="16273">MTINQNQGKVQDIIQTITIDASVEKVWNFVSTAEGIAAWFMPNDFQAELGYEFHLQSPFGPSPCKVTELEPPHKLSFDWDTEGWFVTFSLKELDGKTEFTVVHGGWKNAEELIGKANEKSAIIRDRMNQGWSGIVQKLKKVVEA</sequence>
<evidence type="ECO:0000313" key="3">
    <source>
        <dbReference type="EMBL" id="RVT65603.1"/>
    </source>
</evidence>
<comment type="similarity">
    <text evidence="1">Belongs to the AHA1 family.</text>
</comment>
<dbReference type="EMBL" id="RZTZ01000002">
    <property type="protein sequence ID" value="RVT65603.1"/>
    <property type="molecule type" value="Genomic_DNA"/>
</dbReference>
<accession>A0A437KF95</accession>
<keyword evidence="4" id="KW-1185">Reference proteome</keyword>
<dbReference type="Gene3D" id="3.30.530.20">
    <property type="match status" value="1"/>
</dbReference>
<name>A0A437KF95_9BACI</name>
<dbReference type="Proteomes" id="UP000288024">
    <property type="component" value="Unassembled WGS sequence"/>
</dbReference>
<dbReference type="AlphaFoldDB" id="A0A437KF95"/>
<gene>
    <name evidence="3" type="ORF">EM808_08940</name>
</gene>
<dbReference type="InterPro" id="IPR013538">
    <property type="entry name" value="ASHA1/2-like_C"/>
</dbReference>
<feature type="domain" description="Activator of Hsp90 ATPase homologue 1/2-like C-terminal" evidence="2">
    <location>
        <begin position="20"/>
        <end position="143"/>
    </location>
</feature>
<dbReference type="CDD" id="cd07814">
    <property type="entry name" value="SRPBCC_CalC_Aha1-like"/>
    <property type="match status" value="1"/>
</dbReference>
<dbReference type="InterPro" id="IPR023393">
    <property type="entry name" value="START-like_dom_sf"/>
</dbReference>
<evidence type="ECO:0000313" key="4">
    <source>
        <dbReference type="Proteomes" id="UP000288024"/>
    </source>
</evidence>
<protein>
    <submittedName>
        <fullName evidence="3">SRPBCC domain-containing protein</fullName>
    </submittedName>
</protein>
<organism evidence="3 4">
    <name type="scientific">Niallia taxi</name>
    <dbReference type="NCBI Taxonomy" id="2499688"/>
    <lineage>
        <taxon>Bacteria</taxon>
        <taxon>Bacillati</taxon>
        <taxon>Bacillota</taxon>
        <taxon>Bacilli</taxon>
        <taxon>Bacillales</taxon>
        <taxon>Bacillaceae</taxon>
        <taxon>Niallia</taxon>
    </lineage>
</organism>
<proteinExistence type="inferred from homology"/>